<comment type="similarity">
    <text evidence="3">Belongs to the RNase E/G family. RNase G subfamily.</text>
</comment>
<evidence type="ECO:0000256" key="6">
    <source>
        <dbReference type="ARBA" id="ARBA00022490"/>
    </source>
</evidence>
<evidence type="ECO:0000256" key="15">
    <source>
        <dbReference type="ARBA" id="ARBA00022842"/>
    </source>
</evidence>
<evidence type="ECO:0000256" key="13">
    <source>
        <dbReference type="ARBA" id="ARBA00022759"/>
    </source>
</evidence>
<evidence type="ECO:0000256" key="10">
    <source>
        <dbReference type="ARBA" id="ARBA00022722"/>
    </source>
</evidence>
<evidence type="ECO:0000256" key="9">
    <source>
        <dbReference type="ARBA" id="ARBA00022694"/>
    </source>
</evidence>
<proteinExistence type="inferred from homology"/>
<keyword evidence="17" id="KW-0472">Membrane</keyword>
<evidence type="ECO:0000256" key="16">
    <source>
        <dbReference type="ARBA" id="ARBA00022884"/>
    </source>
</evidence>
<keyword evidence="15" id="KW-0460">Magnesium</keyword>
<dbReference type="InterPro" id="IPR012340">
    <property type="entry name" value="NA-bd_OB-fold"/>
</dbReference>
<evidence type="ECO:0000256" key="17">
    <source>
        <dbReference type="ARBA" id="ARBA00023136"/>
    </source>
</evidence>
<dbReference type="InParanoid" id="Q0F3G3"/>
<evidence type="ECO:0000259" key="19">
    <source>
        <dbReference type="PROSITE" id="PS50126"/>
    </source>
</evidence>
<dbReference type="EMBL" id="AATS01000001">
    <property type="protein sequence ID" value="EAU55978.1"/>
    <property type="molecule type" value="Genomic_DNA"/>
</dbReference>
<evidence type="ECO:0000256" key="18">
    <source>
        <dbReference type="SAM" id="MobiDB-lite"/>
    </source>
</evidence>
<keyword evidence="9" id="KW-0819">tRNA processing</keyword>
<keyword evidence="10" id="KW-0540">Nuclease</keyword>
<dbReference type="Gene3D" id="2.40.50.140">
    <property type="entry name" value="Nucleic acid-binding proteins"/>
    <property type="match status" value="1"/>
</dbReference>
<dbReference type="GO" id="GO:0016787">
    <property type="term" value="F:hydrolase activity"/>
    <property type="evidence" value="ECO:0007669"/>
    <property type="project" value="UniProtKB-KW"/>
</dbReference>
<protein>
    <recommendedName>
        <fullName evidence="4">Ribonuclease G</fullName>
    </recommendedName>
</protein>
<reference evidence="20 21" key="1">
    <citation type="submission" date="2006-09" db="EMBL/GenBank/DDBJ databases">
        <authorList>
            <person name="Emerson D."/>
            <person name="Ferriera S."/>
            <person name="Johnson J."/>
            <person name="Kravitz S."/>
            <person name="Halpern A."/>
            <person name="Remington K."/>
            <person name="Beeson K."/>
            <person name="Tran B."/>
            <person name="Rogers Y.-H."/>
            <person name="Friedman R."/>
            <person name="Venter J.C."/>
        </authorList>
    </citation>
    <scope>NUCLEOTIDE SEQUENCE [LARGE SCALE GENOMIC DNA]</scope>
    <source>
        <strain evidence="20 21">PV-1</strain>
    </source>
</reference>
<evidence type="ECO:0000256" key="5">
    <source>
        <dbReference type="ARBA" id="ARBA00022475"/>
    </source>
</evidence>
<keyword evidence="14" id="KW-0378">Hydrolase</keyword>
<dbReference type="GO" id="GO:0008033">
    <property type="term" value="P:tRNA processing"/>
    <property type="evidence" value="ECO:0007669"/>
    <property type="project" value="UniProtKB-KW"/>
</dbReference>
<dbReference type="OrthoDB" id="9804278at2"/>
<dbReference type="PANTHER" id="PTHR30001">
    <property type="entry name" value="RIBONUCLEASE"/>
    <property type="match status" value="1"/>
</dbReference>
<dbReference type="eggNOG" id="COG1530">
    <property type="taxonomic scope" value="Bacteria"/>
</dbReference>
<dbReference type="GO" id="GO:0046872">
    <property type="term" value="F:metal ion binding"/>
    <property type="evidence" value="ECO:0007669"/>
    <property type="project" value="UniProtKB-KW"/>
</dbReference>
<feature type="compositionally biased region" description="Polar residues" evidence="18">
    <location>
        <begin position="678"/>
        <end position="691"/>
    </location>
</feature>
<dbReference type="HOGENOM" id="CLU_003468_5_3_0"/>
<dbReference type="InterPro" id="IPR019307">
    <property type="entry name" value="RNA-bd_AU-1/RNase_E/G"/>
</dbReference>
<keyword evidence="5" id="KW-1003">Cell membrane</keyword>
<dbReference type="STRING" id="314344.AL013_04240"/>
<keyword evidence="11" id="KW-0479">Metal-binding</keyword>
<sequence length="727" mass="81680">MLINASHDEESRVAIAEDGYLHELDIESAQKTLTKSNIYKGKVTKVEASLQAAFVEYGAARQGFLSLSEIHPDYWKDGVDKSTNPRNISIQDVLAPKQELLVQVVKEERGNKGAALTTQISLAGRYLVLSPNTTRGGISRKLSDEERRSMKEILSQLDVPENMGLIIRTAGKDQTLEALQRDYQYLRRLWDEIRIKSETTPPPALIYLEGDLATRAIRDHFSDDVDEIWVDNHEIYTHTKAFVHAVLPGKEKLVKLYRGKIPLFRKYGIESQCEEMHEREIRLRTGGSIVLDPTEALTSIDVNSARATKGKHIDDTALAINLEAAEEIARQLRIRDIGGLIVIDFIDMASRKHGQQVEDMLRKACKGDKARIQFARISRFGLLEMSRQRLHPSVRESTTEPCPRCQGRGFIRTVDSMALQMLTRMEDWAEAGKKPTLVVQVPSDTGEYLMNNKRDNIARIEETYEIQITLQIRPDLDIPHYRIERQWTENNQQRVEVLEDTNKRVKPPRPNRKLKPMKPVVGIPTPPPELAEKAEEKKKGPLTTLIAMLTGQSRKEKLQKEAEEKAQAEREAQRQSERSRNSRARGEKKSRRKPAAAKTSAPENVAEEKQKTDSNNPNSEKNTPKKPRRPRKPRAPKPEGEATVNSATEQQSAEGTTDAPKPKRRRRRRPRRPAGNGEANNNSGQENSASTGNGGTSEPAADKPAASRAPESATTVQAAPPSTPQGE</sequence>
<evidence type="ECO:0000256" key="4">
    <source>
        <dbReference type="ARBA" id="ARBA00017719"/>
    </source>
</evidence>
<keyword evidence="6" id="KW-0963">Cytoplasm</keyword>
<evidence type="ECO:0000313" key="21">
    <source>
        <dbReference type="Proteomes" id="UP000005297"/>
    </source>
</evidence>
<evidence type="ECO:0000256" key="8">
    <source>
        <dbReference type="ARBA" id="ARBA00022552"/>
    </source>
</evidence>
<comment type="subcellular location">
    <subcellularLocation>
        <location evidence="2">Cytoplasm</location>
    </subcellularLocation>
</comment>
<name>Q0F3G3_9PROT</name>
<comment type="caution">
    <text evidence="20">The sequence shown here is derived from an EMBL/GenBank/DDBJ whole genome shotgun (WGS) entry which is preliminary data.</text>
</comment>
<evidence type="ECO:0000256" key="2">
    <source>
        <dbReference type="ARBA" id="ARBA00004496"/>
    </source>
</evidence>
<evidence type="ECO:0000256" key="11">
    <source>
        <dbReference type="ARBA" id="ARBA00022723"/>
    </source>
</evidence>
<dbReference type="GO" id="GO:0019843">
    <property type="term" value="F:rRNA binding"/>
    <property type="evidence" value="ECO:0007669"/>
    <property type="project" value="UniProtKB-KW"/>
</dbReference>
<dbReference type="InterPro" id="IPR048583">
    <property type="entry name" value="RNase_E_G_thioredoxin-like"/>
</dbReference>
<dbReference type="PANTHER" id="PTHR30001:SF1">
    <property type="entry name" value="RIBONUCLEASE E_G-LIKE PROTEIN, CHLOROPLASTIC"/>
    <property type="match status" value="1"/>
</dbReference>
<keyword evidence="16" id="KW-0694">RNA-binding</keyword>
<keyword evidence="8" id="KW-0698">rRNA processing</keyword>
<comment type="cofactor">
    <cofactor evidence="1">
        <name>Mg(2+)</name>
        <dbReference type="ChEBI" id="CHEBI:18420"/>
    </cofactor>
</comment>
<evidence type="ECO:0000256" key="7">
    <source>
        <dbReference type="ARBA" id="ARBA00022519"/>
    </source>
</evidence>
<dbReference type="CDD" id="cd04453">
    <property type="entry name" value="S1_RNase_E"/>
    <property type="match status" value="1"/>
</dbReference>
<dbReference type="Pfam" id="PF10150">
    <property type="entry name" value="RNase_E_G"/>
    <property type="match status" value="1"/>
</dbReference>
<keyword evidence="21" id="KW-1185">Reference proteome</keyword>
<dbReference type="Proteomes" id="UP000005297">
    <property type="component" value="Unassembled WGS sequence"/>
</dbReference>
<evidence type="ECO:0000313" key="20">
    <source>
        <dbReference type="EMBL" id="EAU55978.1"/>
    </source>
</evidence>
<keyword evidence="12" id="KW-0699">rRNA-binding</keyword>
<evidence type="ECO:0000256" key="12">
    <source>
        <dbReference type="ARBA" id="ARBA00022730"/>
    </source>
</evidence>
<dbReference type="InterPro" id="IPR004659">
    <property type="entry name" value="RNase_E/G"/>
</dbReference>
<keyword evidence="7" id="KW-0997">Cell inner membrane</keyword>
<feature type="region of interest" description="Disordered" evidence="18">
    <location>
        <begin position="501"/>
        <end position="727"/>
    </location>
</feature>
<dbReference type="Pfam" id="PF00575">
    <property type="entry name" value="S1"/>
    <property type="match status" value="1"/>
</dbReference>
<dbReference type="Gene3D" id="3.40.1260.20">
    <property type="entry name" value="Ribonuclease E, catalytic domain"/>
    <property type="match status" value="1"/>
</dbReference>
<dbReference type="GO" id="GO:0006364">
    <property type="term" value="P:rRNA processing"/>
    <property type="evidence" value="ECO:0007669"/>
    <property type="project" value="UniProtKB-KW"/>
</dbReference>
<accession>Q0F3G3</accession>
<feature type="compositionally biased region" description="Basic residues" evidence="18">
    <location>
        <begin position="662"/>
        <end position="672"/>
    </location>
</feature>
<dbReference type="NCBIfam" id="TIGR00757">
    <property type="entry name" value="RNaseEG"/>
    <property type="match status" value="1"/>
</dbReference>
<dbReference type="GO" id="GO:0004519">
    <property type="term" value="F:endonuclease activity"/>
    <property type="evidence" value="ECO:0007669"/>
    <property type="project" value="UniProtKB-KW"/>
</dbReference>
<feature type="compositionally biased region" description="Polar residues" evidence="18">
    <location>
        <begin position="643"/>
        <end position="655"/>
    </location>
</feature>
<dbReference type="GO" id="GO:0004540">
    <property type="term" value="F:RNA nuclease activity"/>
    <property type="evidence" value="ECO:0007669"/>
    <property type="project" value="InterPro"/>
</dbReference>
<dbReference type="GO" id="GO:0005737">
    <property type="term" value="C:cytoplasm"/>
    <property type="evidence" value="ECO:0007669"/>
    <property type="project" value="UniProtKB-SubCell"/>
</dbReference>
<evidence type="ECO:0000256" key="1">
    <source>
        <dbReference type="ARBA" id="ARBA00001946"/>
    </source>
</evidence>
<evidence type="ECO:0000256" key="3">
    <source>
        <dbReference type="ARBA" id="ARBA00005663"/>
    </source>
</evidence>
<dbReference type="InterPro" id="IPR003029">
    <property type="entry name" value="S1_domain"/>
</dbReference>
<dbReference type="PROSITE" id="PS50126">
    <property type="entry name" value="S1"/>
    <property type="match status" value="1"/>
</dbReference>
<dbReference type="SMART" id="SM00316">
    <property type="entry name" value="S1"/>
    <property type="match status" value="1"/>
</dbReference>
<feature type="compositionally biased region" description="Basic and acidic residues" evidence="18">
    <location>
        <begin position="530"/>
        <end position="539"/>
    </location>
</feature>
<feature type="compositionally biased region" description="Basic residues" evidence="18">
    <location>
        <begin position="624"/>
        <end position="635"/>
    </location>
</feature>
<evidence type="ECO:0000256" key="14">
    <source>
        <dbReference type="ARBA" id="ARBA00022801"/>
    </source>
</evidence>
<dbReference type="Pfam" id="PF20833">
    <property type="entry name" value="RNase_E_G_Thio"/>
    <property type="match status" value="1"/>
</dbReference>
<organism evidence="20 21">
    <name type="scientific">Mariprofundus ferrooxydans PV-1</name>
    <dbReference type="NCBI Taxonomy" id="314345"/>
    <lineage>
        <taxon>Bacteria</taxon>
        <taxon>Pseudomonadati</taxon>
        <taxon>Pseudomonadota</taxon>
        <taxon>Candidatius Mariprofundia</taxon>
        <taxon>Mariprofundales</taxon>
        <taxon>Mariprofundaceae</taxon>
        <taxon>Mariprofundus</taxon>
    </lineage>
</organism>
<gene>
    <name evidence="20" type="ORF">SPV1_04138</name>
</gene>
<keyword evidence="13" id="KW-0255">Endonuclease</keyword>
<feature type="domain" description="S1 motif" evidence="19">
    <location>
        <begin position="36"/>
        <end position="119"/>
    </location>
</feature>
<feature type="compositionally biased region" description="Basic residues" evidence="18">
    <location>
        <begin position="504"/>
        <end position="516"/>
    </location>
</feature>
<feature type="compositionally biased region" description="Basic and acidic residues" evidence="18">
    <location>
        <begin position="553"/>
        <end position="587"/>
    </location>
</feature>
<dbReference type="SUPFAM" id="SSF50249">
    <property type="entry name" value="Nucleic acid-binding proteins"/>
    <property type="match status" value="1"/>
</dbReference>
<dbReference type="AlphaFoldDB" id="Q0F3G3"/>